<evidence type="ECO:0000256" key="6">
    <source>
        <dbReference type="ARBA" id="ARBA00022989"/>
    </source>
</evidence>
<dbReference type="InterPro" id="IPR006667">
    <property type="entry name" value="SLC41_membr_dom"/>
</dbReference>
<dbReference type="SMART" id="SM00924">
    <property type="entry name" value="MgtE_N"/>
    <property type="match status" value="1"/>
</dbReference>
<evidence type="ECO:0000256" key="1">
    <source>
        <dbReference type="ARBA" id="ARBA00004141"/>
    </source>
</evidence>
<evidence type="ECO:0000313" key="11">
    <source>
        <dbReference type="EMBL" id="GCE92039.1"/>
    </source>
</evidence>
<dbReference type="Proteomes" id="UP000326169">
    <property type="component" value="Unassembled WGS sequence"/>
</dbReference>
<keyword evidence="12" id="KW-1185">Reference proteome</keyword>
<dbReference type="InterPro" id="IPR006668">
    <property type="entry name" value="Mg_transptr_MgtE_intracell_dom"/>
</dbReference>
<keyword evidence="9" id="KW-0479">Metal-binding</keyword>
<dbReference type="Pfam" id="PF00571">
    <property type="entry name" value="CBS"/>
    <property type="match status" value="2"/>
</dbReference>
<keyword evidence="3 9" id="KW-0813">Transport</keyword>
<dbReference type="PROSITE" id="PS51371">
    <property type="entry name" value="CBS"/>
    <property type="match status" value="2"/>
</dbReference>
<protein>
    <recommendedName>
        <fullName evidence="9">Magnesium transporter MgtE</fullName>
    </recommendedName>
</protein>
<keyword evidence="8" id="KW-0129">CBS domain</keyword>
<comment type="caution">
    <text evidence="11">The sequence shown here is derived from an EMBL/GenBank/DDBJ whole genome shotgun (WGS) entry which is preliminary data.</text>
</comment>
<dbReference type="InterPro" id="IPR036739">
    <property type="entry name" value="SLC41_membr_dom_sf"/>
</dbReference>
<gene>
    <name evidence="11" type="ORF">NIES46_00740</name>
</gene>
<feature type="transmembrane region" description="Helical" evidence="9">
    <location>
        <begin position="372"/>
        <end position="392"/>
    </location>
</feature>
<dbReference type="PANTHER" id="PTHR43773">
    <property type="entry name" value="MAGNESIUM TRANSPORTER MGTE"/>
    <property type="match status" value="1"/>
</dbReference>
<keyword evidence="4 9" id="KW-0812">Transmembrane</keyword>
<dbReference type="Gene3D" id="3.10.580.10">
    <property type="entry name" value="CBS-domain"/>
    <property type="match status" value="1"/>
</dbReference>
<evidence type="ECO:0000256" key="9">
    <source>
        <dbReference type="RuleBase" id="RU362011"/>
    </source>
</evidence>
<dbReference type="NCBIfam" id="TIGR00400">
    <property type="entry name" value="mgtE"/>
    <property type="match status" value="1"/>
</dbReference>
<keyword evidence="5 9" id="KW-0460">Magnesium</keyword>
<dbReference type="SMART" id="SM00116">
    <property type="entry name" value="CBS"/>
    <property type="match status" value="2"/>
</dbReference>
<evidence type="ECO:0000256" key="3">
    <source>
        <dbReference type="ARBA" id="ARBA00022448"/>
    </source>
</evidence>
<feature type="transmembrane region" description="Helical" evidence="9">
    <location>
        <begin position="429"/>
        <end position="450"/>
    </location>
</feature>
<evidence type="ECO:0000313" key="12">
    <source>
        <dbReference type="Proteomes" id="UP000326169"/>
    </source>
</evidence>
<dbReference type="Gene3D" id="1.10.357.20">
    <property type="entry name" value="SLC41 divalent cation transporters, integral membrane domain"/>
    <property type="match status" value="1"/>
</dbReference>
<dbReference type="SUPFAM" id="SSF54631">
    <property type="entry name" value="CBS-domain pair"/>
    <property type="match status" value="1"/>
</dbReference>
<evidence type="ECO:0000256" key="8">
    <source>
        <dbReference type="PROSITE-ProRule" id="PRU00703"/>
    </source>
</evidence>
<feature type="domain" description="CBS" evidence="10">
    <location>
        <begin position="211"/>
        <end position="267"/>
    </location>
</feature>
<dbReference type="RefSeq" id="WP_152088315.1">
    <property type="nucleotide sequence ID" value="NZ_BIMW01000001.1"/>
</dbReference>
<evidence type="ECO:0000259" key="10">
    <source>
        <dbReference type="PROSITE" id="PS51371"/>
    </source>
</evidence>
<feature type="transmembrane region" description="Helical" evidence="9">
    <location>
        <begin position="295"/>
        <end position="315"/>
    </location>
</feature>
<evidence type="ECO:0000256" key="4">
    <source>
        <dbReference type="ARBA" id="ARBA00022692"/>
    </source>
</evidence>
<dbReference type="Gene3D" id="1.25.60.10">
    <property type="entry name" value="MgtE N-terminal domain-like"/>
    <property type="match status" value="1"/>
</dbReference>
<dbReference type="InterPro" id="IPR038076">
    <property type="entry name" value="MgtE_N_sf"/>
</dbReference>
<dbReference type="EMBL" id="BIMW01000001">
    <property type="protein sequence ID" value="GCE92039.1"/>
    <property type="molecule type" value="Genomic_DNA"/>
</dbReference>
<evidence type="ECO:0000256" key="2">
    <source>
        <dbReference type="ARBA" id="ARBA00009749"/>
    </source>
</evidence>
<reference evidence="11 12" key="1">
    <citation type="journal article" date="2019" name="J Genomics">
        <title>The Draft Genome of a Hydrogen-producing Cyanobacterium, Arthrospira platensis NIES-46.</title>
        <authorList>
            <person name="Suzuki S."/>
            <person name="Yamaguchi H."/>
            <person name="Kawachi M."/>
        </authorList>
    </citation>
    <scope>NUCLEOTIDE SEQUENCE [LARGE SCALE GENOMIC DNA]</scope>
    <source>
        <strain evidence="11 12">NIES-46</strain>
    </source>
</reference>
<dbReference type="InterPro" id="IPR000644">
    <property type="entry name" value="CBS_dom"/>
</dbReference>
<comment type="subunit">
    <text evidence="9">Homodimer.</text>
</comment>
<dbReference type="PANTHER" id="PTHR43773:SF1">
    <property type="entry name" value="MAGNESIUM TRANSPORTER MGTE"/>
    <property type="match status" value="1"/>
</dbReference>
<proteinExistence type="inferred from homology"/>
<feature type="transmembrane region" description="Helical" evidence="9">
    <location>
        <begin position="398"/>
        <end position="422"/>
    </location>
</feature>
<keyword evidence="6 9" id="KW-1133">Transmembrane helix</keyword>
<name>A0A5M3T3G3_LIMPL</name>
<dbReference type="InterPro" id="IPR046342">
    <property type="entry name" value="CBS_dom_sf"/>
</dbReference>
<dbReference type="GeneID" id="301681056"/>
<dbReference type="Pfam" id="PF03448">
    <property type="entry name" value="MgtE_N"/>
    <property type="match status" value="1"/>
</dbReference>
<comment type="similarity">
    <text evidence="2 9">Belongs to the SLC41A transporter family.</text>
</comment>
<evidence type="ECO:0000256" key="5">
    <source>
        <dbReference type="ARBA" id="ARBA00022842"/>
    </source>
</evidence>
<feature type="domain" description="CBS" evidence="10">
    <location>
        <begin position="147"/>
        <end position="210"/>
    </location>
</feature>
<keyword evidence="9" id="KW-1003">Cell membrane</keyword>
<dbReference type="InterPro" id="IPR006669">
    <property type="entry name" value="MgtE_transporter"/>
</dbReference>
<comment type="function">
    <text evidence="9">Acts as a magnesium transporter.</text>
</comment>
<organism evidence="11 12">
    <name type="scientific">Limnospira platensis NIES-46</name>
    <dbReference type="NCBI Taxonomy" id="1236695"/>
    <lineage>
        <taxon>Bacteria</taxon>
        <taxon>Bacillati</taxon>
        <taxon>Cyanobacteriota</taxon>
        <taxon>Cyanophyceae</taxon>
        <taxon>Oscillatoriophycideae</taxon>
        <taxon>Oscillatoriales</taxon>
        <taxon>Sirenicapillariaceae</taxon>
        <taxon>Limnospira</taxon>
    </lineage>
</organism>
<dbReference type="SUPFAM" id="SSF161093">
    <property type="entry name" value="MgtE membrane domain-like"/>
    <property type="match status" value="1"/>
</dbReference>
<dbReference type="Pfam" id="PF01769">
    <property type="entry name" value="MgtE"/>
    <property type="match status" value="1"/>
</dbReference>
<evidence type="ECO:0000256" key="7">
    <source>
        <dbReference type="ARBA" id="ARBA00023136"/>
    </source>
</evidence>
<accession>A0A5M3T3G3</accession>
<comment type="caution">
    <text evidence="9">Lacks conserved residue(s) required for the propagation of feature annotation.</text>
</comment>
<dbReference type="CDD" id="cd04606">
    <property type="entry name" value="CBS_pair_Mg_transporter"/>
    <property type="match status" value="1"/>
</dbReference>
<keyword evidence="7 9" id="KW-0472">Membrane</keyword>
<sequence length="459" mass="51060">MQEIEEKSSRSELRAIVREQLRLLLEERNWEGAKTLLLPVQPVDIAEAIDGLPKAMQLTAFRLLSKAEAVEVYEHLSTDIQQSLIEEFRDSELLEIVNSMAPDDRAGLFDELPPRLVRRVLAQLSPEERQATSQLLGYQAGTAGRLMTPEYIALRYNLTIKEASDRIRQLARDREVSYYVYVVDEQRRLMGVASLRDLLLADLEQFLGDIINPDVVFAQTDTDQEEVARSIQRYDLVALPVVDRDHTLVGVVTVDDAIDILQKEATEDIYIMGAVRSEGESYFQSNLATITRKRIPWLFILLITNTLTIFVMSNFEAVLDEVVALAFFTPLLIDAGGNVGAQSSTVVIRGLSTEELKYKKPLWVIMRESMTGGLLGILLGVVVIGMVFVFLGQVEIGLTVGISLLCITIIAATAGAGLPFLFHSFGLDPALMSSPFITTIVDILGIWIYLSTAKLLLGL</sequence>
<dbReference type="SUPFAM" id="SSF158791">
    <property type="entry name" value="MgtE N-terminal domain-like"/>
    <property type="match status" value="1"/>
</dbReference>
<comment type="subcellular location">
    <subcellularLocation>
        <location evidence="9">Cell membrane</location>
        <topology evidence="9">Multi-pass membrane protein</topology>
    </subcellularLocation>
    <subcellularLocation>
        <location evidence="1">Membrane</location>
        <topology evidence="1">Multi-pass membrane protein</topology>
    </subcellularLocation>
</comment>